<dbReference type="GO" id="GO:0003677">
    <property type="term" value="F:DNA binding"/>
    <property type="evidence" value="ECO:0007669"/>
    <property type="project" value="InterPro"/>
</dbReference>
<dbReference type="SUPFAM" id="SSF47413">
    <property type="entry name" value="lambda repressor-like DNA-binding domains"/>
    <property type="match status" value="1"/>
</dbReference>
<dbReference type="Pfam" id="PF19054">
    <property type="entry name" value="DUF5753"/>
    <property type="match status" value="1"/>
</dbReference>
<dbReference type="OrthoDB" id="2897536at2"/>
<dbReference type="PROSITE" id="PS50943">
    <property type="entry name" value="HTH_CROC1"/>
    <property type="match status" value="1"/>
</dbReference>
<reference evidence="3" key="1">
    <citation type="submission" date="2016-10" db="EMBL/GenBank/DDBJ databases">
        <authorList>
            <person name="Varghese N."/>
            <person name="Submissions S."/>
        </authorList>
    </citation>
    <scope>NUCLEOTIDE SEQUENCE [LARGE SCALE GENOMIC DNA]</scope>
    <source>
        <strain evidence="3">CGMCC 4.7042</strain>
    </source>
</reference>
<dbReference type="RefSeq" id="WP_093654119.1">
    <property type="nucleotide sequence ID" value="NZ_FNHI01000007.1"/>
</dbReference>
<dbReference type="Pfam" id="PF13560">
    <property type="entry name" value="HTH_31"/>
    <property type="match status" value="1"/>
</dbReference>
<dbReference type="STRING" id="1196353.SAMN05444921_107175"/>
<evidence type="ECO:0000259" key="1">
    <source>
        <dbReference type="PROSITE" id="PS50943"/>
    </source>
</evidence>
<sequence>MGSMYGEWLRAQREAAGLTQQELADAAIMTRSHIAHIEAGRRVPSKEDARRLDGALNTGNVLSSFLPKDDGLVADRFAAARALEQQATLIREFALSFIPGILQTEAYARAVMGAAFPPWSEAECDKAVVTRLERARVLQDPTTPVVWAVLDEAVLRRPIGGPGVMAHQIAHIVGLAESGRVRVHVVPFSTGAHPLLQGMLSLMSFEDQPPAAYVEGLSTATLHDAPAVVERLQNAYALALGDALSRKESIALLRAAAKDYGNHD</sequence>
<protein>
    <submittedName>
        <fullName evidence="2">Transcriptional regulator, contains XRE-family HTH domain</fullName>
    </submittedName>
</protein>
<dbReference type="InterPro" id="IPR043917">
    <property type="entry name" value="DUF5753"/>
</dbReference>
<keyword evidence="3" id="KW-1185">Reference proteome</keyword>
<accession>A0A1G9SR82</accession>
<feature type="domain" description="HTH cro/C1-type" evidence="1">
    <location>
        <begin position="9"/>
        <end position="62"/>
    </location>
</feature>
<dbReference type="InterPro" id="IPR001387">
    <property type="entry name" value="Cro/C1-type_HTH"/>
</dbReference>
<dbReference type="Gene3D" id="1.10.260.40">
    <property type="entry name" value="lambda repressor-like DNA-binding domains"/>
    <property type="match status" value="1"/>
</dbReference>
<evidence type="ECO:0000313" key="2">
    <source>
        <dbReference type="EMBL" id="SDM37864.1"/>
    </source>
</evidence>
<organism evidence="2 3">
    <name type="scientific">Streptomyces wuyuanensis</name>
    <dbReference type="NCBI Taxonomy" id="1196353"/>
    <lineage>
        <taxon>Bacteria</taxon>
        <taxon>Bacillati</taxon>
        <taxon>Actinomycetota</taxon>
        <taxon>Actinomycetes</taxon>
        <taxon>Kitasatosporales</taxon>
        <taxon>Streptomycetaceae</taxon>
        <taxon>Streptomyces</taxon>
    </lineage>
</organism>
<dbReference type="GeneID" id="40829912"/>
<evidence type="ECO:0000313" key="3">
    <source>
        <dbReference type="Proteomes" id="UP000199063"/>
    </source>
</evidence>
<dbReference type="AlphaFoldDB" id="A0A1G9SR82"/>
<dbReference type="SMART" id="SM00530">
    <property type="entry name" value="HTH_XRE"/>
    <property type="match status" value="1"/>
</dbReference>
<proteinExistence type="predicted"/>
<name>A0A1G9SR82_9ACTN</name>
<dbReference type="Proteomes" id="UP000199063">
    <property type="component" value="Unassembled WGS sequence"/>
</dbReference>
<gene>
    <name evidence="2" type="ORF">SAMN05444921_107175</name>
</gene>
<dbReference type="InterPro" id="IPR010982">
    <property type="entry name" value="Lambda_DNA-bd_dom_sf"/>
</dbReference>
<dbReference type="CDD" id="cd00093">
    <property type="entry name" value="HTH_XRE"/>
    <property type="match status" value="1"/>
</dbReference>
<dbReference type="EMBL" id="FNHI01000007">
    <property type="protein sequence ID" value="SDM37864.1"/>
    <property type="molecule type" value="Genomic_DNA"/>
</dbReference>